<dbReference type="AlphaFoldDB" id="A0A560ESB7"/>
<organism evidence="8 9">
    <name type="scientific">Nitrospirillum amazonense</name>
    <dbReference type="NCBI Taxonomy" id="28077"/>
    <lineage>
        <taxon>Bacteria</taxon>
        <taxon>Pseudomonadati</taxon>
        <taxon>Pseudomonadota</taxon>
        <taxon>Alphaproteobacteria</taxon>
        <taxon>Rhodospirillales</taxon>
        <taxon>Azospirillaceae</taxon>
        <taxon>Nitrospirillum</taxon>
    </lineage>
</organism>
<dbReference type="NCBIfam" id="TIGR00413">
    <property type="entry name" value="rlpA"/>
    <property type="match status" value="1"/>
</dbReference>
<dbReference type="RefSeq" id="WP_145753686.1">
    <property type="nucleotide sequence ID" value="NZ_VITN01000026.1"/>
</dbReference>
<protein>
    <recommendedName>
        <fullName evidence="4">Endolytic peptidoglycan transglycosylase RlpA</fullName>
        <ecNumber evidence="4">4.2.2.-</ecNumber>
    </recommendedName>
</protein>
<evidence type="ECO:0000256" key="6">
    <source>
        <dbReference type="SAM" id="MobiDB-lite"/>
    </source>
</evidence>
<keyword evidence="1" id="KW-0732">Signal</keyword>
<evidence type="ECO:0000256" key="5">
    <source>
        <dbReference type="RuleBase" id="RU003495"/>
    </source>
</evidence>
<dbReference type="GO" id="GO:0071555">
    <property type="term" value="P:cell wall organization"/>
    <property type="evidence" value="ECO:0007669"/>
    <property type="project" value="UniProtKB-KW"/>
</dbReference>
<dbReference type="PANTHER" id="PTHR34183">
    <property type="entry name" value="ENDOLYTIC PEPTIDOGLYCAN TRANSGLYCOSYLASE RLPA"/>
    <property type="match status" value="1"/>
</dbReference>
<dbReference type="InterPro" id="IPR034718">
    <property type="entry name" value="RlpA"/>
</dbReference>
<dbReference type="InterPro" id="IPR036908">
    <property type="entry name" value="RlpA-like_sf"/>
</dbReference>
<dbReference type="Pfam" id="PF05036">
    <property type="entry name" value="SPOR"/>
    <property type="match status" value="1"/>
</dbReference>
<dbReference type="Pfam" id="PF03330">
    <property type="entry name" value="DPBB_1"/>
    <property type="match status" value="1"/>
</dbReference>
<dbReference type="OrthoDB" id="9779128at2"/>
<dbReference type="InterPro" id="IPR007730">
    <property type="entry name" value="SPOR-like_dom"/>
</dbReference>
<evidence type="ECO:0000256" key="4">
    <source>
        <dbReference type="HAMAP-Rule" id="MF_02071"/>
    </source>
</evidence>
<dbReference type="GO" id="GO:0042834">
    <property type="term" value="F:peptidoglycan binding"/>
    <property type="evidence" value="ECO:0007669"/>
    <property type="project" value="InterPro"/>
</dbReference>
<feature type="domain" description="SPOR" evidence="7">
    <location>
        <begin position="285"/>
        <end position="363"/>
    </location>
</feature>
<feature type="compositionally biased region" description="Low complexity" evidence="6">
    <location>
        <begin position="206"/>
        <end position="222"/>
    </location>
</feature>
<name>A0A560ESB7_9PROT</name>
<comment type="function">
    <text evidence="4">Lytic transglycosylase with a strong preference for naked glycan strands that lack stem peptides.</text>
</comment>
<evidence type="ECO:0000313" key="9">
    <source>
        <dbReference type="Proteomes" id="UP000319859"/>
    </source>
</evidence>
<dbReference type="CDD" id="cd22268">
    <property type="entry name" value="DPBB_RlpA-like"/>
    <property type="match status" value="1"/>
</dbReference>
<keyword evidence="8" id="KW-0449">Lipoprotein</keyword>
<evidence type="ECO:0000256" key="1">
    <source>
        <dbReference type="ARBA" id="ARBA00022729"/>
    </source>
</evidence>
<comment type="similarity">
    <text evidence="4 5">Belongs to the RlpA family.</text>
</comment>
<dbReference type="PANTHER" id="PTHR34183:SF1">
    <property type="entry name" value="ENDOLYTIC PEPTIDOGLYCAN TRANSGLYCOSYLASE RLPA"/>
    <property type="match status" value="1"/>
</dbReference>
<gene>
    <name evidence="4" type="primary">rlpA</name>
    <name evidence="8" type="ORF">FBZ89_12648</name>
</gene>
<evidence type="ECO:0000256" key="2">
    <source>
        <dbReference type="ARBA" id="ARBA00023239"/>
    </source>
</evidence>
<dbReference type="Gene3D" id="3.30.70.1070">
    <property type="entry name" value="Sporulation related repeat"/>
    <property type="match status" value="1"/>
</dbReference>
<dbReference type="GO" id="GO:0000270">
    <property type="term" value="P:peptidoglycan metabolic process"/>
    <property type="evidence" value="ECO:0007669"/>
    <property type="project" value="UniProtKB-UniRule"/>
</dbReference>
<evidence type="ECO:0000259" key="7">
    <source>
        <dbReference type="PROSITE" id="PS51724"/>
    </source>
</evidence>
<dbReference type="EMBL" id="VITN01000026">
    <property type="protein sequence ID" value="TWB12270.1"/>
    <property type="molecule type" value="Genomic_DNA"/>
</dbReference>
<reference evidence="8 9" key="1">
    <citation type="submission" date="2019-06" db="EMBL/GenBank/DDBJ databases">
        <title>Genomic Encyclopedia of Type Strains, Phase IV (KMG-V): Genome sequencing to study the core and pangenomes of soil and plant-associated prokaryotes.</title>
        <authorList>
            <person name="Whitman W."/>
        </authorList>
    </citation>
    <scope>NUCLEOTIDE SEQUENCE [LARGE SCALE GENOMIC DNA]</scope>
    <source>
        <strain evidence="8 9">BR 11880</strain>
    </source>
</reference>
<proteinExistence type="inferred from homology"/>
<evidence type="ECO:0000313" key="8">
    <source>
        <dbReference type="EMBL" id="TWB12270.1"/>
    </source>
</evidence>
<dbReference type="Proteomes" id="UP000319859">
    <property type="component" value="Unassembled WGS sequence"/>
</dbReference>
<dbReference type="InterPro" id="IPR012997">
    <property type="entry name" value="RplA"/>
</dbReference>
<sequence>MSRANLVKRTAAAAAANESTGQFPWKAPALAGVSLAALLMAGCAHKQEAPGPAATAKTQAPSAAGAGQPTYKVGNPYQIGGIWYYPRADYDYDQTGIASWYGPGFHQERTANGETFDQNELTAAHQTLPMPSLVRVTNLDNGRSIVVRINDRGPFAAGRIIDLSRRSAQLLGMEQQGTAKVRVQILADESRAIAAAAMQAGGSQVALTAPPSSTAPVPTTMADGSPVPKAAPRPSVTVQGQALPPAQGPSPAPARPVQAPTTVPGTTEPDGRFLPAPVVQQVAVGPGPKRIYVQAGSFTLFDNANKLRARLASIGPSFLAPSMVNGTQFFRVRVGPLDTPEQADQVLDQVVAAGNNGARVIVE</sequence>
<dbReference type="InterPro" id="IPR036680">
    <property type="entry name" value="SPOR-like_sf"/>
</dbReference>
<accession>A0A560ESB7</accession>
<dbReference type="GO" id="GO:0008932">
    <property type="term" value="F:lytic endotransglycosylase activity"/>
    <property type="evidence" value="ECO:0007669"/>
    <property type="project" value="UniProtKB-UniRule"/>
</dbReference>
<keyword evidence="2 4" id="KW-0456">Lyase</keyword>
<keyword evidence="3 4" id="KW-0961">Cell wall biogenesis/degradation</keyword>
<dbReference type="Gene3D" id="2.40.40.10">
    <property type="entry name" value="RlpA-like domain"/>
    <property type="match status" value="1"/>
</dbReference>
<dbReference type="InterPro" id="IPR009009">
    <property type="entry name" value="RlpA-like_DPBB"/>
</dbReference>
<dbReference type="HAMAP" id="MF_02071">
    <property type="entry name" value="RlpA"/>
    <property type="match status" value="1"/>
</dbReference>
<dbReference type="EC" id="4.2.2.-" evidence="4"/>
<dbReference type="SUPFAM" id="SSF50685">
    <property type="entry name" value="Barwin-like endoglucanases"/>
    <property type="match status" value="1"/>
</dbReference>
<dbReference type="SUPFAM" id="SSF110997">
    <property type="entry name" value="Sporulation related repeat"/>
    <property type="match status" value="1"/>
</dbReference>
<comment type="caution">
    <text evidence="8">The sequence shown here is derived from an EMBL/GenBank/DDBJ whole genome shotgun (WGS) entry which is preliminary data.</text>
</comment>
<feature type="region of interest" description="Disordered" evidence="6">
    <location>
        <begin position="206"/>
        <end position="273"/>
    </location>
</feature>
<evidence type="ECO:0000256" key="3">
    <source>
        <dbReference type="ARBA" id="ARBA00023316"/>
    </source>
</evidence>
<dbReference type="PROSITE" id="PS51724">
    <property type="entry name" value="SPOR"/>
    <property type="match status" value="1"/>
</dbReference>